<sequence>MLIEQLVELSKQDGMTLEKGARLIVKNLGIANKMEESQGANPIPYEFQHILQPHYSTMVEQINKIQQANLVELEKRLGDCIDQRNKLIEDDRKVLKEQEERIEKRLEQRYENIMKVIRDIQETKRTIVSAQEEMAAAMMKKKPWWKF</sequence>
<reference evidence="3 4" key="1">
    <citation type="submission" date="2017-09" db="EMBL/GenBank/DDBJ databases">
        <title>Large-scale bioinformatics analysis of Bacillus genomes uncovers conserved roles of natural products in bacterial physiology.</title>
        <authorList>
            <consortium name="Agbiome Team Llc"/>
            <person name="Bleich R.M."/>
            <person name="Grubbs K.J."/>
            <person name="Santa Maria K.C."/>
            <person name="Allen S.E."/>
            <person name="Farag S."/>
            <person name="Shank E.A."/>
            <person name="Bowers A."/>
        </authorList>
    </citation>
    <scope>NUCLEOTIDE SEQUENCE [LARGE SCALE GENOMIC DNA]</scope>
    <source>
        <strain evidence="3 4">AFS032503</strain>
    </source>
</reference>
<evidence type="ECO:0000313" key="3">
    <source>
        <dbReference type="EMBL" id="PHG19479.1"/>
    </source>
</evidence>
<proteinExistence type="predicted"/>
<dbReference type="Proteomes" id="UP000225062">
    <property type="component" value="Unassembled WGS sequence"/>
</dbReference>
<dbReference type="Pfam" id="PF13152">
    <property type="entry name" value="DUF3967"/>
    <property type="match status" value="1"/>
</dbReference>
<dbReference type="EMBL" id="NUUI01000031">
    <property type="protein sequence ID" value="PHG19479.1"/>
    <property type="molecule type" value="Genomic_DNA"/>
</dbReference>
<dbReference type="AlphaFoldDB" id="A0ABD6TND2"/>
<evidence type="ECO:0000259" key="2">
    <source>
        <dbReference type="Pfam" id="PF13152"/>
    </source>
</evidence>
<gene>
    <name evidence="3" type="ORF">COI74_17795</name>
</gene>
<evidence type="ECO:0000256" key="1">
    <source>
        <dbReference type="SAM" id="Coils"/>
    </source>
</evidence>
<accession>A0ABD6TND2</accession>
<comment type="caution">
    <text evidence="3">The sequence shown here is derived from an EMBL/GenBank/DDBJ whole genome shotgun (WGS) entry which is preliminary data.</text>
</comment>
<protein>
    <recommendedName>
        <fullName evidence="2">DUF3967 domain-containing protein</fullName>
    </recommendedName>
</protein>
<dbReference type="InterPro" id="IPR025052">
    <property type="entry name" value="DUF3967"/>
</dbReference>
<keyword evidence="1" id="KW-0175">Coiled coil</keyword>
<evidence type="ECO:0000313" key="4">
    <source>
        <dbReference type="Proteomes" id="UP000225062"/>
    </source>
</evidence>
<name>A0ABD6TND2_9BACI</name>
<feature type="domain" description="DUF3967" evidence="2">
    <location>
        <begin position="105"/>
        <end position="147"/>
    </location>
</feature>
<feature type="coiled-coil region" evidence="1">
    <location>
        <begin position="70"/>
        <end position="140"/>
    </location>
</feature>
<organism evidence="3 4">
    <name type="scientific">Bacillus wiedmannii</name>
    <dbReference type="NCBI Taxonomy" id="1890302"/>
    <lineage>
        <taxon>Bacteria</taxon>
        <taxon>Bacillati</taxon>
        <taxon>Bacillota</taxon>
        <taxon>Bacilli</taxon>
        <taxon>Bacillales</taxon>
        <taxon>Bacillaceae</taxon>
        <taxon>Bacillus</taxon>
        <taxon>Bacillus cereus group</taxon>
    </lineage>
</organism>